<dbReference type="InterPro" id="IPR002110">
    <property type="entry name" value="Ankyrin_rpt"/>
</dbReference>
<feature type="compositionally biased region" description="Low complexity" evidence="4">
    <location>
        <begin position="1293"/>
        <end position="1320"/>
    </location>
</feature>
<feature type="repeat" description="RCC1" evidence="3">
    <location>
        <begin position="235"/>
        <end position="284"/>
    </location>
</feature>
<dbReference type="PROSITE" id="PS50297">
    <property type="entry name" value="ANK_REP_REGION"/>
    <property type="match status" value="2"/>
</dbReference>
<evidence type="ECO:0000313" key="6">
    <source>
        <dbReference type="Proteomes" id="UP001055712"/>
    </source>
</evidence>
<evidence type="ECO:0000256" key="2">
    <source>
        <dbReference type="PROSITE-ProRule" id="PRU00023"/>
    </source>
</evidence>
<comment type="caution">
    <text evidence="5">The sequence shown here is derived from an EMBL/GenBank/DDBJ whole genome shotgun (WGS) entry which is preliminary data.</text>
</comment>
<feature type="region of interest" description="Disordered" evidence="4">
    <location>
        <begin position="1382"/>
        <end position="1554"/>
    </location>
</feature>
<dbReference type="Pfam" id="PF00415">
    <property type="entry name" value="RCC1"/>
    <property type="match status" value="4"/>
</dbReference>
<organism evidence="5 6">
    <name type="scientific">Chlorella vulgaris</name>
    <name type="common">Green alga</name>
    <dbReference type="NCBI Taxonomy" id="3077"/>
    <lineage>
        <taxon>Eukaryota</taxon>
        <taxon>Viridiplantae</taxon>
        <taxon>Chlorophyta</taxon>
        <taxon>core chlorophytes</taxon>
        <taxon>Trebouxiophyceae</taxon>
        <taxon>Chlorellales</taxon>
        <taxon>Chlorellaceae</taxon>
        <taxon>Chlorella clade</taxon>
        <taxon>Chlorella</taxon>
    </lineage>
</organism>
<feature type="compositionally biased region" description="Low complexity" evidence="4">
    <location>
        <begin position="1234"/>
        <end position="1247"/>
    </location>
</feature>
<dbReference type="PRINTS" id="PR00633">
    <property type="entry name" value="RCCNDNSATION"/>
</dbReference>
<dbReference type="PROSITE" id="PS50088">
    <property type="entry name" value="ANK_REPEAT"/>
    <property type="match status" value="2"/>
</dbReference>
<feature type="region of interest" description="Disordered" evidence="4">
    <location>
        <begin position="1154"/>
        <end position="1184"/>
    </location>
</feature>
<feature type="compositionally biased region" description="Polar residues" evidence="4">
    <location>
        <begin position="1533"/>
        <end position="1545"/>
    </location>
</feature>
<feature type="region of interest" description="Disordered" evidence="4">
    <location>
        <begin position="659"/>
        <end position="690"/>
    </location>
</feature>
<protein>
    <recommendedName>
        <fullName evidence="7">Inhibitor of Bruton tyrosine kinase</fullName>
    </recommendedName>
</protein>
<dbReference type="Proteomes" id="UP001055712">
    <property type="component" value="Unassembled WGS sequence"/>
</dbReference>
<dbReference type="PROSITE" id="PS50012">
    <property type="entry name" value="RCC1_3"/>
    <property type="match status" value="4"/>
</dbReference>
<dbReference type="SMART" id="SM00248">
    <property type="entry name" value="ANK"/>
    <property type="match status" value="2"/>
</dbReference>
<proteinExistence type="predicted"/>
<feature type="region of interest" description="Disordered" evidence="4">
    <location>
        <begin position="551"/>
        <end position="577"/>
    </location>
</feature>
<dbReference type="SUPFAM" id="SSF50985">
    <property type="entry name" value="RCC1/BLIP-II"/>
    <property type="match status" value="2"/>
</dbReference>
<name>A0A9D4TVF7_CHLVU</name>
<feature type="compositionally biased region" description="Low complexity" evidence="4">
    <location>
        <begin position="559"/>
        <end position="577"/>
    </location>
</feature>
<feature type="compositionally biased region" description="Low complexity" evidence="4">
    <location>
        <begin position="1486"/>
        <end position="1500"/>
    </location>
</feature>
<dbReference type="PANTHER" id="PTHR22872">
    <property type="entry name" value="BTK-BINDING PROTEIN-RELATED"/>
    <property type="match status" value="1"/>
</dbReference>
<feature type="region of interest" description="Disordered" evidence="4">
    <location>
        <begin position="1222"/>
        <end position="1322"/>
    </location>
</feature>
<feature type="repeat" description="RCC1" evidence="3">
    <location>
        <begin position="177"/>
        <end position="234"/>
    </location>
</feature>
<evidence type="ECO:0000256" key="4">
    <source>
        <dbReference type="SAM" id="MobiDB-lite"/>
    </source>
</evidence>
<dbReference type="OrthoDB" id="1893551at2759"/>
<dbReference type="InterPro" id="IPR036770">
    <property type="entry name" value="Ankyrin_rpt-contain_sf"/>
</dbReference>
<dbReference type="InterPro" id="IPR051625">
    <property type="entry name" value="Signaling_Regulatory_Domain"/>
</dbReference>
<feature type="repeat" description="ANK" evidence="2">
    <location>
        <begin position="70"/>
        <end position="102"/>
    </location>
</feature>
<feature type="repeat" description="RCC1" evidence="3">
    <location>
        <begin position="125"/>
        <end position="176"/>
    </location>
</feature>
<dbReference type="InterPro" id="IPR009091">
    <property type="entry name" value="RCC1/BLIP-II"/>
</dbReference>
<evidence type="ECO:0008006" key="7">
    <source>
        <dbReference type="Google" id="ProtNLM"/>
    </source>
</evidence>
<dbReference type="InterPro" id="IPR000408">
    <property type="entry name" value="Reg_chr_condens"/>
</dbReference>
<sequence>MADSLQAAVRHLAEQPLRTLLQAPNVLAELNTLGSSGVNALGLAVWRNHEGLVQALLEAGADPNVQDSESGWSALHRALHFGQLRIAAALLQANANLSLPDWQGRAPLDLLSAELREFIEPGGDGDVFCFGNGSNYTLGTGSTDLQLHPARLESLHDQQIVAISAAKFHSAAVSVDGRLLTWGWGRGGRLGHPDAQLHSGDGAVIAPLVVTSLAKRCVAAVAAAKHHTVLCTTAGEVFTMGSNRHGQLGYAVDGQPTPRRVSSLRQRVVAVAAANKHSVAVTAQGDVYTWGANVLGQLGYGTSDSAANPAPRLVEAMRGKAVVAAAAAKRHTLVLTAGGEVFTWGHRGVSPRRVQLAGARDVLSAEGTAMTFHRGHADVARPLAAAICAGAAHSSALTRAGVVLSWRSADPALQLQEVGGSLAGKRIVSISAGKYRTAAVSDEGDMFMWEGRSDYFPAEGRQPGSGSKKPPSSAGTKARAIPSGIGGSMRISLGGGEALLGASYGAADASGSYGSHSRRPGSFIERFAREREASGGGSGLFGTSPTAAVAPGSAGAGSMGRMESSLGTSSSRPSRASDVFEKIRPQRVEGLKRAVSAAVGEKHSLAVQRWSAAQLEGTAVVPWLQAAAPAAQPAAPAADDDQWYQQAADALAGQLLTPRGSVGERSSSLSSLSSPSPGRPSPVRPGPRRFSAAQAAGVPSLQRICEEEVARRLVDPRTCLQVLEYADVAGAELLRAYCFAVALCNLDAVLLEAGGAFEQLPSHLLAELERLYKLRLAGAGSGAAGGVAAALEPAALPAEGAAEGAAGRKLRQEAARLGSRLQPGSRPTAAAPWLADESSAARGVQSAVQSPSTLLQAIGSGGSSFRDRSQSNAEAAAARLLRTLQKKLQQIEHLEAKAAAGTALDPQQAAKVQQRPVILSAVAALEGGMALHDVHAILKALSVGRDAEAAPGSSSKAPGSALKGRSSKKSAAAAVPAAADASFASAAAEDAALELAVADLGADLRGSCLLGSSPPSASLVPAFGFAGSAAIAADQSGTPVGRVRSLVGFASSSTTDGVAAAAQRSPGQQEDAAGARLGASNKPKLASKRKGGLSMFLRGELEQAAAPAAAEQQGVSDTGGGGVTVAPAAWGARVAVPAATASLKQILDQEAMGLQPQGSGSKPPMPQRGALAGPGSGLKHRGLQDLPAGATASAAAASAAPTPLRMTLQSFIAQSSPVAVTQHRGEGVSPPPVAWGGSSAAGGSPPSQQTSFLSIQQQQQAAAPPRPAVGTSPPAAQRLGGGLPPWRPPHPPLSSAGATAALLGTSPSTSSGLLGTSPSGRSFLAAPLPQHSKWYVPEEEERHKAQRKSLKSIQTEEEDARLIAALEAQYQAEAAAQAAAAAKAAKAAAKRKAAKVAKSDAPRGLPPAAPGQLGSAAAPALDPQRTLPAQPQPKPAGGRPAAGEKRGGRPGGADKTSGEGRPPRGRGRGGGRHQPGSEQASGTEAGPGAARSAGNASAAAPKRRRPPLKSTQQPQQQHRQQQEQHRAGHSEGVSPSSHYQHTPSSVPAAPAAPA</sequence>
<keyword evidence="1" id="KW-0677">Repeat</keyword>
<keyword evidence="2" id="KW-0040">ANK repeat</keyword>
<feature type="compositionally biased region" description="Low complexity" evidence="4">
    <location>
        <begin position="659"/>
        <end position="676"/>
    </location>
</feature>
<feature type="compositionally biased region" description="Basic and acidic residues" evidence="4">
    <location>
        <begin position="1520"/>
        <end position="1529"/>
    </location>
</feature>
<dbReference type="SUPFAM" id="SSF48403">
    <property type="entry name" value="Ankyrin repeat"/>
    <property type="match status" value="1"/>
</dbReference>
<feature type="compositionally biased region" description="Low complexity" evidence="4">
    <location>
        <begin position="464"/>
        <end position="478"/>
    </location>
</feature>
<keyword evidence="6" id="KW-1185">Reference proteome</keyword>
<feature type="region of interest" description="Disordered" evidence="4">
    <location>
        <begin position="454"/>
        <end position="486"/>
    </location>
</feature>
<dbReference type="EMBL" id="SIDB01000002">
    <property type="protein sequence ID" value="KAI3435970.1"/>
    <property type="molecule type" value="Genomic_DNA"/>
</dbReference>
<feature type="repeat" description="ANK" evidence="2">
    <location>
        <begin position="36"/>
        <end position="68"/>
    </location>
</feature>
<feature type="region of interest" description="Disordered" evidence="4">
    <location>
        <begin position="1058"/>
        <end position="1089"/>
    </location>
</feature>
<feature type="repeat" description="RCC1" evidence="3">
    <location>
        <begin position="285"/>
        <end position="338"/>
    </location>
</feature>
<dbReference type="Gene3D" id="1.25.40.20">
    <property type="entry name" value="Ankyrin repeat-containing domain"/>
    <property type="match status" value="1"/>
</dbReference>
<dbReference type="PANTHER" id="PTHR22872:SF2">
    <property type="entry name" value="INHIBITOR OF BRUTON TYROSINE KINASE"/>
    <property type="match status" value="1"/>
</dbReference>
<feature type="region of interest" description="Disordered" evidence="4">
    <location>
        <begin position="1336"/>
        <end position="1355"/>
    </location>
</feature>
<dbReference type="Pfam" id="PF13637">
    <property type="entry name" value="Ank_4"/>
    <property type="match status" value="1"/>
</dbReference>
<evidence type="ECO:0000256" key="1">
    <source>
        <dbReference type="ARBA" id="ARBA00022737"/>
    </source>
</evidence>
<accession>A0A9D4TVF7</accession>
<dbReference type="Gene3D" id="2.130.10.30">
    <property type="entry name" value="Regulator of chromosome condensation 1/beta-lactamase-inhibitor protein II"/>
    <property type="match status" value="2"/>
</dbReference>
<gene>
    <name evidence="5" type="ORF">D9Q98_002028</name>
</gene>
<evidence type="ECO:0000313" key="5">
    <source>
        <dbReference type="EMBL" id="KAI3435970.1"/>
    </source>
</evidence>
<reference evidence="5" key="1">
    <citation type="journal article" date="2019" name="Plant J.">
        <title>Chlorella vulgaris genome assembly and annotation reveals the molecular basis for metabolic acclimation to high light conditions.</title>
        <authorList>
            <person name="Cecchin M."/>
            <person name="Marcolungo L."/>
            <person name="Rossato M."/>
            <person name="Girolomoni L."/>
            <person name="Cosentino E."/>
            <person name="Cuine S."/>
            <person name="Li-Beisson Y."/>
            <person name="Delledonne M."/>
            <person name="Ballottari M."/>
        </authorList>
    </citation>
    <scope>NUCLEOTIDE SEQUENCE</scope>
    <source>
        <strain evidence="5">211/11P</strain>
    </source>
</reference>
<reference evidence="5" key="2">
    <citation type="submission" date="2020-11" db="EMBL/GenBank/DDBJ databases">
        <authorList>
            <person name="Cecchin M."/>
            <person name="Marcolungo L."/>
            <person name="Rossato M."/>
            <person name="Girolomoni L."/>
            <person name="Cosentino E."/>
            <person name="Cuine S."/>
            <person name="Li-Beisson Y."/>
            <person name="Delledonne M."/>
            <person name="Ballottari M."/>
        </authorList>
    </citation>
    <scope>NUCLEOTIDE SEQUENCE</scope>
    <source>
        <strain evidence="5">211/11P</strain>
        <tissue evidence="5">Whole cell</tissue>
    </source>
</reference>
<evidence type="ECO:0000256" key="3">
    <source>
        <dbReference type="PROSITE-ProRule" id="PRU00235"/>
    </source>
</evidence>